<dbReference type="GO" id="GO:0008444">
    <property type="term" value="F:CDP-diacylglycerol-glycerol-3-phosphate 3-phosphatidyltransferase activity"/>
    <property type="evidence" value="ECO:0007669"/>
    <property type="project" value="UniProtKB-EC"/>
</dbReference>
<name>A0A6J4KZG6_9ACTN</name>
<reference evidence="2" key="1">
    <citation type="submission" date="2020-02" db="EMBL/GenBank/DDBJ databases">
        <authorList>
            <person name="Meier V. D."/>
        </authorList>
    </citation>
    <scope>NUCLEOTIDE SEQUENCE</scope>
    <source>
        <strain evidence="2">AVDCRST_MAG36</strain>
    </source>
</reference>
<dbReference type="AlphaFoldDB" id="A0A6J4KZG6"/>
<evidence type="ECO:0000256" key="1">
    <source>
        <dbReference type="SAM" id="MobiDB-lite"/>
    </source>
</evidence>
<feature type="compositionally biased region" description="Basic residues" evidence="1">
    <location>
        <begin position="200"/>
        <end position="209"/>
    </location>
</feature>
<feature type="non-terminal residue" evidence="2">
    <location>
        <position position="1"/>
    </location>
</feature>
<accession>A0A6J4KZG6</accession>
<feature type="non-terminal residue" evidence="2">
    <location>
        <position position="209"/>
    </location>
</feature>
<proteinExistence type="predicted"/>
<evidence type="ECO:0000313" key="2">
    <source>
        <dbReference type="EMBL" id="CAA9319105.1"/>
    </source>
</evidence>
<feature type="compositionally biased region" description="Basic and acidic residues" evidence="1">
    <location>
        <begin position="20"/>
        <end position="31"/>
    </location>
</feature>
<feature type="compositionally biased region" description="Low complexity" evidence="1">
    <location>
        <begin position="32"/>
        <end position="41"/>
    </location>
</feature>
<protein>
    <submittedName>
        <fullName evidence="2">CDP-diacylglycerol--glycerol-3-phosphate 3-phosphatidyltransferase</fullName>
        <ecNumber evidence="2">2.7.8.5</ecNumber>
    </submittedName>
</protein>
<feature type="region of interest" description="Disordered" evidence="1">
    <location>
        <begin position="1"/>
        <end position="128"/>
    </location>
</feature>
<dbReference type="EC" id="2.7.8.5" evidence="2"/>
<feature type="compositionally biased region" description="Low complexity" evidence="1">
    <location>
        <begin position="106"/>
        <end position="128"/>
    </location>
</feature>
<feature type="region of interest" description="Disordered" evidence="1">
    <location>
        <begin position="190"/>
        <end position="209"/>
    </location>
</feature>
<sequence length="209" mass="22468">ERTRGGASRGCSRVRPVARGPHDPEPAEHAAARPAAGLPVARVRRRRPRRRGRGAHGHRHQRLARRGARAQAGPGVVAGSGARPGGRPALHPRRGRRPGGQRRHPGVAGVRARSPRPRAVGPRPGAAHTRLQRAARALPRQGGHGRAPLRLPAAAARHRRLGLRGRRARPRLGVRGVGERHVLVGGRPLRLAGADPRRTGPARRRGHRV</sequence>
<dbReference type="EMBL" id="CADCUH010000020">
    <property type="protein sequence ID" value="CAA9319105.1"/>
    <property type="molecule type" value="Genomic_DNA"/>
</dbReference>
<keyword evidence="2" id="KW-0808">Transferase</keyword>
<feature type="compositionally biased region" description="Basic residues" evidence="1">
    <location>
        <begin position="90"/>
        <end position="105"/>
    </location>
</feature>
<gene>
    <name evidence="2" type="ORF">AVDCRST_MAG36-295</name>
</gene>
<feature type="compositionally biased region" description="Basic residues" evidence="1">
    <location>
        <begin position="42"/>
        <end position="68"/>
    </location>
</feature>
<organism evidence="2">
    <name type="scientific">uncultured Nocardioidaceae bacterium</name>
    <dbReference type="NCBI Taxonomy" id="253824"/>
    <lineage>
        <taxon>Bacteria</taxon>
        <taxon>Bacillati</taxon>
        <taxon>Actinomycetota</taxon>
        <taxon>Actinomycetes</taxon>
        <taxon>Propionibacteriales</taxon>
        <taxon>Nocardioidaceae</taxon>
        <taxon>environmental samples</taxon>
    </lineage>
</organism>